<keyword evidence="6" id="KW-0539">Nucleus</keyword>
<dbReference type="PANTHER" id="PTHR12801:SF115">
    <property type="entry name" value="FI18136P1-RELATED"/>
    <property type="match status" value="1"/>
</dbReference>
<dbReference type="CDD" id="cd06145">
    <property type="entry name" value="REX1_like"/>
    <property type="match status" value="1"/>
</dbReference>
<evidence type="ECO:0000256" key="7">
    <source>
        <dbReference type="ARBA" id="ARBA00053817"/>
    </source>
</evidence>
<dbReference type="EMBL" id="JBEDUW010000003">
    <property type="protein sequence ID" value="KAK9939783.1"/>
    <property type="molecule type" value="Genomic_DNA"/>
</dbReference>
<evidence type="ECO:0000256" key="6">
    <source>
        <dbReference type="ARBA" id="ARBA00023242"/>
    </source>
</evidence>
<dbReference type="Proteomes" id="UP001457282">
    <property type="component" value="Unassembled WGS sequence"/>
</dbReference>
<comment type="caution">
    <text evidence="10">The sequence shown here is derived from an EMBL/GenBank/DDBJ whole genome shotgun (WGS) entry which is preliminary data.</text>
</comment>
<feature type="domain" description="Exonuclease" evidence="9">
    <location>
        <begin position="143"/>
        <end position="304"/>
    </location>
</feature>
<evidence type="ECO:0000256" key="4">
    <source>
        <dbReference type="ARBA" id="ARBA00022801"/>
    </source>
</evidence>
<dbReference type="FunFam" id="3.30.420.10:FF:000080">
    <property type="entry name" value="Small RNA degrading nuclease 3"/>
    <property type="match status" value="1"/>
</dbReference>
<dbReference type="PANTHER" id="PTHR12801">
    <property type="entry name" value="RNA EXONUCLEASE REXO1 / RECO3 FAMILY MEMBER-RELATED"/>
    <property type="match status" value="1"/>
</dbReference>
<dbReference type="SUPFAM" id="SSF53098">
    <property type="entry name" value="Ribonuclease H-like"/>
    <property type="match status" value="1"/>
</dbReference>
<dbReference type="GO" id="GO:0003676">
    <property type="term" value="F:nucleic acid binding"/>
    <property type="evidence" value="ECO:0007669"/>
    <property type="project" value="InterPro"/>
</dbReference>
<comment type="function">
    <text evidence="7">3'-5' exonuclease degrading single-stranded small RNAs.</text>
</comment>
<evidence type="ECO:0000256" key="2">
    <source>
        <dbReference type="ARBA" id="ARBA00006357"/>
    </source>
</evidence>
<dbReference type="SMART" id="SM00479">
    <property type="entry name" value="EXOIII"/>
    <property type="match status" value="1"/>
</dbReference>
<proteinExistence type="inferred from homology"/>
<dbReference type="InterPro" id="IPR034922">
    <property type="entry name" value="REX1-like_exo"/>
</dbReference>
<dbReference type="GO" id="GO:0004527">
    <property type="term" value="F:exonuclease activity"/>
    <property type="evidence" value="ECO:0007669"/>
    <property type="project" value="UniProtKB-KW"/>
</dbReference>
<sequence>MDDFIATAEKKVLVEIVKLAQKRGMKGAKGDWKQFLTSYDKKFGASLSDPGKRSNDVLTAFLKTFDKEADLKLLAKVVQCHSNRQAVDQLLKKSPENESPEQKLVRLTLEHPQYPLDYSFPSYNQDWVVTKLKKKSKGMISNAIIAVDCEMVLCKDGSEALVRVCVVDRNLEVKLDELVNPNKEVADYRTEITGVSAADLFGVTCTLADIQKFLKKLLSDGTILVGHSLCNDLQALKIDHTRVIDTAYTFRYSDGHIYRKPSLNNLCKSVLGYEVRKKGSPHNCLDDACAAMKLVLAKVECEVGDTIPSAQEDVPVINMAKLLLHKIPSTVPSEELQNAIPGNFTIEVKKPSVKAKGDIYSAFAIFENEQEAHHAYEKVQGSQEEDSYGRPQKLTEFKLSTGVITNLYVRKMEHHDSSGLVLSKRALEVEGSIGVNKKQKTGQKIEDETMADVNHCCDHLKEIERLKQEQDKVLKQCSDQLKEIEGLKQEIKNREYEISTLNQIVSKYQKDKKKGK</sequence>
<dbReference type="Gene3D" id="3.30.420.10">
    <property type="entry name" value="Ribonuclease H-like superfamily/Ribonuclease H"/>
    <property type="match status" value="1"/>
</dbReference>
<reference evidence="10 11" key="1">
    <citation type="journal article" date="2023" name="G3 (Bethesda)">
        <title>A chromosome-length genome assembly and annotation of blackberry (Rubus argutus, cv. 'Hillquist').</title>
        <authorList>
            <person name="Bruna T."/>
            <person name="Aryal R."/>
            <person name="Dudchenko O."/>
            <person name="Sargent D.J."/>
            <person name="Mead D."/>
            <person name="Buti M."/>
            <person name="Cavallini A."/>
            <person name="Hytonen T."/>
            <person name="Andres J."/>
            <person name="Pham M."/>
            <person name="Weisz D."/>
            <person name="Mascagni F."/>
            <person name="Usai G."/>
            <person name="Natali L."/>
            <person name="Bassil N."/>
            <person name="Fernandez G.E."/>
            <person name="Lomsadze A."/>
            <person name="Armour M."/>
            <person name="Olukolu B."/>
            <person name="Poorten T."/>
            <person name="Britton C."/>
            <person name="Davik J."/>
            <person name="Ashrafi H."/>
            <person name="Aiden E.L."/>
            <person name="Borodovsky M."/>
            <person name="Worthington M."/>
        </authorList>
    </citation>
    <scope>NUCLEOTIDE SEQUENCE [LARGE SCALE GENOMIC DNA]</scope>
    <source>
        <strain evidence="10">PI 553951</strain>
    </source>
</reference>
<evidence type="ECO:0000256" key="3">
    <source>
        <dbReference type="ARBA" id="ARBA00022722"/>
    </source>
</evidence>
<keyword evidence="11" id="KW-1185">Reference proteome</keyword>
<dbReference type="InterPro" id="IPR013520">
    <property type="entry name" value="Ribonucl_H"/>
</dbReference>
<comment type="subcellular location">
    <subcellularLocation>
        <location evidence="1">Nucleus</location>
    </subcellularLocation>
</comment>
<evidence type="ECO:0000313" key="10">
    <source>
        <dbReference type="EMBL" id="KAK9939783.1"/>
    </source>
</evidence>
<keyword evidence="8" id="KW-0175">Coiled coil</keyword>
<evidence type="ECO:0000313" key="11">
    <source>
        <dbReference type="Proteomes" id="UP001457282"/>
    </source>
</evidence>
<keyword evidence="5" id="KW-0269">Exonuclease</keyword>
<keyword evidence="3" id="KW-0540">Nuclease</keyword>
<dbReference type="GO" id="GO:0005634">
    <property type="term" value="C:nucleus"/>
    <property type="evidence" value="ECO:0007669"/>
    <property type="project" value="UniProtKB-SubCell"/>
</dbReference>
<comment type="similarity">
    <text evidence="2">Belongs to the REXO1/REXO3 family.</text>
</comment>
<dbReference type="InterPro" id="IPR012337">
    <property type="entry name" value="RNaseH-like_sf"/>
</dbReference>
<name>A0AAW1XTF7_RUBAR</name>
<keyword evidence="4" id="KW-0378">Hydrolase</keyword>
<protein>
    <recommendedName>
        <fullName evidence="9">Exonuclease domain-containing protein</fullName>
    </recommendedName>
</protein>
<evidence type="ECO:0000256" key="5">
    <source>
        <dbReference type="ARBA" id="ARBA00022839"/>
    </source>
</evidence>
<dbReference type="InterPro" id="IPR036397">
    <property type="entry name" value="RNaseH_sf"/>
</dbReference>
<evidence type="ECO:0000256" key="8">
    <source>
        <dbReference type="SAM" id="Coils"/>
    </source>
</evidence>
<dbReference type="InterPro" id="IPR047021">
    <property type="entry name" value="REXO1/3/4-like"/>
</dbReference>
<organism evidence="10 11">
    <name type="scientific">Rubus argutus</name>
    <name type="common">Southern blackberry</name>
    <dbReference type="NCBI Taxonomy" id="59490"/>
    <lineage>
        <taxon>Eukaryota</taxon>
        <taxon>Viridiplantae</taxon>
        <taxon>Streptophyta</taxon>
        <taxon>Embryophyta</taxon>
        <taxon>Tracheophyta</taxon>
        <taxon>Spermatophyta</taxon>
        <taxon>Magnoliopsida</taxon>
        <taxon>eudicotyledons</taxon>
        <taxon>Gunneridae</taxon>
        <taxon>Pentapetalae</taxon>
        <taxon>rosids</taxon>
        <taxon>fabids</taxon>
        <taxon>Rosales</taxon>
        <taxon>Rosaceae</taxon>
        <taxon>Rosoideae</taxon>
        <taxon>Rosoideae incertae sedis</taxon>
        <taxon>Rubus</taxon>
    </lineage>
</organism>
<accession>A0AAW1XTF7</accession>
<evidence type="ECO:0000259" key="9">
    <source>
        <dbReference type="SMART" id="SM00479"/>
    </source>
</evidence>
<feature type="coiled-coil region" evidence="8">
    <location>
        <begin position="460"/>
        <end position="504"/>
    </location>
</feature>
<gene>
    <name evidence="10" type="ORF">M0R45_016469</name>
</gene>
<dbReference type="AlphaFoldDB" id="A0AAW1XTF7"/>
<evidence type="ECO:0000256" key="1">
    <source>
        <dbReference type="ARBA" id="ARBA00004123"/>
    </source>
</evidence>